<comment type="similarity">
    <text evidence="2">Belongs to the class-II aminoacyl-tRNA synthetase family. Phe-tRNA synthetase alpha subunit type 2 subfamily.</text>
</comment>
<evidence type="ECO:0000256" key="2">
    <source>
        <dbReference type="ARBA" id="ARBA00006703"/>
    </source>
</evidence>
<evidence type="ECO:0000313" key="14">
    <source>
        <dbReference type="Proteomes" id="UP000266287"/>
    </source>
</evidence>
<dbReference type="InterPro" id="IPR006195">
    <property type="entry name" value="aa-tRNA-synth_II"/>
</dbReference>
<feature type="domain" description="Aminoacyl-transfer RNA synthetases class-II family profile" evidence="12">
    <location>
        <begin position="260"/>
        <end position="499"/>
    </location>
</feature>
<dbReference type="EMBL" id="NDHY01000005">
    <property type="protein sequence ID" value="RII00246.1"/>
    <property type="molecule type" value="Genomic_DNA"/>
</dbReference>
<keyword evidence="6" id="KW-0479">Metal-binding</keyword>
<dbReference type="AlphaFoldDB" id="A0A399FXR0"/>
<keyword evidence="4" id="KW-0963">Cytoplasm</keyword>
<dbReference type="Gene3D" id="1.10.10.10">
    <property type="entry name" value="Winged helix-like DNA-binding domain superfamily/Winged helix DNA-binding domain"/>
    <property type="match status" value="1"/>
</dbReference>
<evidence type="ECO:0000259" key="12">
    <source>
        <dbReference type="PROSITE" id="PS50862"/>
    </source>
</evidence>
<dbReference type="GO" id="GO:0006432">
    <property type="term" value="P:phenylalanyl-tRNA aminoacylation"/>
    <property type="evidence" value="ECO:0007669"/>
    <property type="project" value="InterPro"/>
</dbReference>
<dbReference type="GO" id="GO:0004826">
    <property type="term" value="F:phenylalanine-tRNA ligase activity"/>
    <property type="evidence" value="ECO:0007669"/>
    <property type="project" value="UniProtKB-EC"/>
</dbReference>
<reference evidence="13 14" key="1">
    <citation type="submission" date="2018-08" db="EMBL/GenBank/DDBJ databases">
        <title>Draft genome of candidate division NPL-UPA2 bacterium Unc8 that adapted to ultra-basic serpentinizing groundwater.</title>
        <authorList>
            <person name="Ishii S."/>
            <person name="Suzuki S."/>
            <person name="Nealson K.H."/>
        </authorList>
    </citation>
    <scope>NUCLEOTIDE SEQUENCE [LARGE SCALE GENOMIC DNA]</scope>
    <source>
        <strain evidence="13">Unc8</strain>
    </source>
</reference>
<dbReference type="Pfam" id="PF01409">
    <property type="entry name" value="tRNA-synt_2d"/>
    <property type="match status" value="1"/>
</dbReference>
<dbReference type="InterPro" id="IPR002319">
    <property type="entry name" value="Phenylalanyl-tRNA_Synthase"/>
</dbReference>
<evidence type="ECO:0000256" key="4">
    <source>
        <dbReference type="ARBA" id="ARBA00022490"/>
    </source>
</evidence>
<dbReference type="InterPro" id="IPR036388">
    <property type="entry name" value="WH-like_DNA-bd_sf"/>
</dbReference>
<evidence type="ECO:0000256" key="9">
    <source>
        <dbReference type="ARBA" id="ARBA00022842"/>
    </source>
</evidence>
<keyword evidence="11" id="KW-0030">Aminoacyl-tRNA synthetase</keyword>
<dbReference type="GO" id="GO:0005737">
    <property type="term" value="C:cytoplasm"/>
    <property type="evidence" value="ECO:0007669"/>
    <property type="project" value="UniProtKB-SubCell"/>
</dbReference>
<dbReference type="PANTHER" id="PTHR11538:SF40">
    <property type="entry name" value="PHENYLALANINE--TRNA LIGASE ALPHA SUBUNIT"/>
    <property type="match status" value="1"/>
</dbReference>
<dbReference type="Gene3D" id="3.30.930.10">
    <property type="entry name" value="Bira Bifunctional Protein, Domain 2"/>
    <property type="match status" value="1"/>
</dbReference>
<accession>A0A399FXR0</accession>
<evidence type="ECO:0000256" key="5">
    <source>
        <dbReference type="ARBA" id="ARBA00022598"/>
    </source>
</evidence>
<dbReference type="GO" id="GO:0046872">
    <property type="term" value="F:metal ion binding"/>
    <property type="evidence" value="ECO:0007669"/>
    <property type="project" value="UniProtKB-KW"/>
</dbReference>
<organism evidence="13 14">
    <name type="scientific">candidate division NPL-UPA2 bacterium Unc8</name>
    <dbReference type="NCBI Taxonomy" id="1980939"/>
    <lineage>
        <taxon>Bacteria</taxon>
    </lineage>
</organism>
<evidence type="ECO:0000256" key="3">
    <source>
        <dbReference type="ARBA" id="ARBA00012814"/>
    </source>
</evidence>
<keyword evidence="7" id="KW-0547">Nucleotide-binding</keyword>
<dbReference type="PANTHER" id="PTHR11538">
    <property type="entry name" value="PHENYLALANYL-TRNA SYNTHETASE"/>
    <property type="match status" value="1"/>
</dbReference>
<gene>
    <name evidence="13" type="ORF">B9J77_02875</name>
</gene>
<comment type="caution">
    <text evidence="13">The sequence shown here is derived from an EMBL/GenBank/DDBJ whole genome shotgun (WGS) entry which is preliminary data.</text>
</comment>
<evidence type="ECO:0000256" key="7">
    <source>
        <dbReference type="ARBA" id="ARBA00022741"/>
    </source>
</evidence>
<evidence type="ECO:0000256" key="6">
    <source>
        <dbReference type="ARBA" id="ARBA00022723"/>
    </source>
</evidence>
<protein>
    <recommendedName>
        <fullName evidence="3">phenylalanine--tRNA ligase</fullName>
        <ecNumber evidence="3">6.1.1.20</ecNumber>
    </recommendedName>
</protein>
<evidence type="ECO:0000313" key="13">
    <source>
        <dbReference type="EMBL" id="RII00246.1"/>
    </source>
</evidence>
<dbReference type="NCBIfam" id="TIGR00468">
    <property type="entry name" value="pheS"/>
    <property type="match status" value="1"/>
</dbReference>
<proteinExistence type="inferred from homology"/>
<dbReference type="EC" id="6.1.1.20" evidence="3"/>
<evidence type="ECO:0000256" key="10">
    <source>
        <dbReference type="ARBA" id="ARBA00022917"/>
    </source>
</evidence>
<sequence>MLDVKKIGAKLSSRESLLLKNLPKSSFSETEVTSPGKLSSGEITGTLGWLKTKDLIKEEKEVRRTLVSITDRGKELLEKGMPELKIMDLLRQGKMDIGRLSHLVNIQKEELNPILSSMKKRNVISFGKGGIILKLEEKEEYEKTEGLLRKLRNSYLRVEDLSGEERKIVSMMSRKRGKEKEIFRVREEVVRHYRLTPQGAALQNYLLKEGIEETISALTAEMLENEFWRNRDFKEYNIKIIPPPQQMGRRHPYALFLSWIRRKLMAMGFKEMKGNIVEPEFWNNDALFMPQDHPAREMHDVYFVKEPKTATELPGDLVDRVAQTHINGWQTGSTGWGYKFDKERTRRLVLRSQGTAISARMLASKPEIPGKYFAIARCFRYDRVDATHAPDFYQIEGIVLSQDINLRHLLELLRLFALDIAGSEEIKFVPYYFPFTEPSIEVQFKHPRLGWMELGGAGMFRKEVTLPLGIDVPVIAWGLGLDRMAMVTLGIRDIRDLFTSDLGKIQRMKSK</sequence>
<name>A0A399FXR0_UNCN2</name>
<dbReference type="CDD" id="cd00496">
    <property type="entry name" value="PheRS_alpha_core"/>
    <property type="match status" value="1"/>
</dbReference>
<keyword evidence="10" id="KW-0648">Protein biosynthesis</keyword>
<keyword evidence="9" id="KW-0460">Magnesium</keyword>
<dbReference type="PROSITE" id="PS50862">
    <property type="entry name" value="AA_TRNA_LIGASE_II"/>
    <property type="match status" value="1"/>
</dbReference>
<evidence type="ECO:0000256" key="1">
    <source>
        <dbReference type="ARBA" id="ARBA00004496"/>
    </source>
</evidence>
<dbReference type="GO" id="GO:0005524">
    <property type="term" value="F:ATP binding"/>
    <property type="evidence" value="ECO:0007669"/>
    <property type="project" value="UniProtKB-KW"/>
</dbReference>
<comment type="subcellular location">
    <subcellularLocation>
        <location evidence="1">Cytoplasm</location>
    </subcellularLocation>
</comment>
<dbReference type="NCBIfam" id="NF003210">
    <property type="entry name" value="PRK04172.1"/>
    <property type="match status" value="1"/>
</dbReference>
<dbReference type="GO" id="GO:0000049">
    <property type="term" value="F:tRNA binding"/>
    <property type="evidence" value="ECO:0007669"/>
    <property type="project" value="InterPro"/>
</dbReference>
<evidence type="ECO:0000256" key="8">
    <source>
        <dbReference type="ARBA" id="ARBA00022840"/>
    </source>
</evidence>
<keyword evidence="8" id="KW-0067">ATP-binding</keyword>
<dbReference type="SUPFAM" id="SSF55681">
    <property type="entry name" value="Class II aaRS and biotin synthetases"/>
    <property type="match status" value="1"/>
</dbReference>
<dbReference type="InterPro" id="IPR045864">
    <property type="entry name" value="aa-tRNA-synth_II/BPL/LPL"/>
</dbReference>
<keyword evidence="5 13" id="KW-0436">Ligase</keyword>
<evidence type="ECO:0000256" key="11">
    <source>
        <dbReference type="ARBA" id="ARBA00023146"/>
    </source>
</evidence>
<dbReference type="InterPro" id="IPR004529">
    <property type="entry name" value="Phe-tRNA-synth_IIc_asu"/>
</dbReference>
<dbReference type="Proteomes" id="UP000266287">
    <property type="component" value="Unassembled WGS sequence"/>
</dbReference>